<dbReference type="AlphaFoldDB" id="A0A2P5AX20"/>
<reference evidence="2" key="1">
    <citation type="submission" date="2016-06" db="EMBL/GenBank/DDBJ databases">
        <title>Parallel loss of symbiosis genes in relatives of nitrogen-fixing non-legume Parasponia.</title>
        <authorList>
            <person name="Van Velzen R."/>
            <person name="Holmer R."/>
            <person name="Bu F."/>
            <person name="Rutten L."/>
            <person name="Van Zeijl A."/>
            <person name="Liu W."/>
            <person name="Santuari L."/>
            <person name="Cao Q."/>
            <person name="Sharma T."/>
            <person name="Shen D."/>
            <person name="Roswanjaya Y."/>
            <person name="Wardhani T."/>
            <person name="Kalhor M.S."/>
            <person name="Jansen J."/>
            <person name="Van den Hoogen J."/>
            <person name="Gungor B."/>
            <person name="Hartog M."/>
            <person name="Hontelez J."/>
            <person name="Verver J."/>
            <person name="Yang W.-C."/>
            <person name="Schijlen E."/>
            <person name="Repin R."/>
            <person name="Schilthuizen M."/>
            <person name="Schranz E."/>
            <person name="Heidstra R."/>
            <person name="Miyata K."/>
            <person name="Fedorova E."/>
            <person name="Kohlen W."/>
            <person name="Bisseling T."/>
            <person name="Smit S."/>
            <person name="Geurts R."/>
        </authorList>
    </citation>
    <scope>NUCLEOTIDE SEQUENCE [LARGE SCALE GENOMIC DNA]</scope>
    <source>
        <strain evidence="2">cv. RG33-2</strain>
    </source>
</reference>
<evidence type="ECO:0000313" key="1">
    <source>
        <dbReference type="EMBL" id="PON41061.1"/>
    </source>
</evidence>
<sequence length="92" mass="10527">MSEFRPWDELIPEAFELIFRTLSVQDKLTVIPSVCKSWGRVEIEIEGWKYYSKPETLSLLLQMIFPRCSGKLSSLSIIGLADDKSFLSLIAD</sequence>
<evidence type="ECO:0008006" key="3">
    <source>
        <dbReference type="Google" id="ProtNLM"/>
    </source>
</evidence>
<gene>
    <name evidence="1" type="ORF">TorRG33x02_338850</name>
</gene>
<proteinExistence type="predicted"/>
<organism evidence="1 2">
    <name type="scientific">Trema orientale</name>
    <name type="common">Charcoal tree</name>
    <name type="synonym">Celtis orientalis</name>
    <dbReference type="NCBI Taxonomy" id="63057"/>
    <lineage>
        <taxon>Eukaryota</taxon>
        <taxon>Viridiplantae</taxon>
        <taxon>Streptophyta</taxon>
        <taxon>Embryophyta</taxon>
        <taxon>Tracheophyta</taxon>
        <taxon>Spermatophyta</taxon>
        <taxon>Magnoliopsida</taxon>
        <taxon>eudicotyledons</taxon>
        <taxon>Gunneridae</taxon>
        <taxon>Pentapetalae</taxon>
        <taxon>rosids</taxon>
        <taxon>fabids</taxon>
        <taxon>Rosales</taxon>
        <taxon>Cannabaceae</taxon>
        <taxon>Trema</taxon>
    </lineage>
</organism>
<dbReference type="EMBL" id="JXTC01000671">
    <property type="protein sequence ID" value="PON41061.1"/>
    <property type="molecule type" value="Genomic_DNA"/>
</dbReference>
<dbReference type="Proteomes" id="UP000237000">
    <property type="component" value="Unassembled WGS sequence"/>
</dbReference>
<dbReference type="Gene3D" id="1.20.1280.50">
    <property type="match status" value="1"/>
</dbReference>
<comment type="caution">
    <text evidence="1">The sequence shown here is derived from an EMBL/GenBank/DDBJ whole genome shotgun (WGS) entry which is preliminary data.</text>
</comment>
<dbReference type="STRING" id="63057.A0A2P5AX20"/>
<dbReference type="OrthoDB" id="550575at2759"/>
<evidence type="ECO:0000313" key="2">
    <source>
        <dbReference type="Proteomes" id="UP000237000"/>
    </source>
</evidence>
<accession>A0A2P5AX20</accession>
<protein>
    <recommendedName>
        <fullName evidence="3">F-box domain containing protein</fullName>
    </recommendedName>
</protein>
<dbReference type="InParanoid" id="A0A2P5AX20"/>
<name>A0A2P5AX20_TREOI</name>
<keyword evidence="2" id="KW-1185">Reference proteome</keyword>